<protein>
    <submittedName>
        <fullName evidence="3">Uncharacterized protein LOC111122225</fullName>
    </submittedName>
</protein>
<dbReference type="AlphaFoldDB" id="A0A8B8CUU0"/>
<feature type="domain" description="Ig-like" evidence="1">
    <location>
        <begin position="157"/>
        <end position="259"/>
    </location>
</feature>
<dbReference type="KEGG" id="cvn:111122225"/>
<dbReference type="PROSITE" id="PS50835">
    <property type="entry name" value="IG_LIKE"/>
    <property type="match status" value="1"/>
</dbReference>
<dbReference type="OrthoDB" id="6143567at2759"/>
<accession>A0A8B8CUU0</accession>
<gene>
    <name evidence="3" type="primary">LOC111122225</name>
</gene>
<keyword evidence="2" id="KW-1185">Reference proteome</keyword>
<dbReference type="InterPro" id="IPR007110">
    <property type="entry name" value="Ig-like_dom"/>
</dbReference>
<organism evidence="2 3">
    <name type="scientific">Crassostrea virginica</name>
    <name type="common">Eastern oyster</name>
    <dbReference type="NCBI Taxonomy" id="6565"/>
    <lineage>
        <taxon>Eukaryota</taxon>
        <taxon>Metazoa</taxon>
        <taxon>Spiralia</taxon>
        <taxon>Lophotrochozoa</taxon>
        <taxon>Mollusca</taxon>
        <taxon>Bivalvia</taxon>
        <taxon>Autobranchia</taxon>
        <taxon>Pteriomorphia</taxon>
        <taxon>Ostreida</taxon>
        <taxon>Ostreoidea</taxon>
        <taxon>Ostreidae</taxon>
        <taxon>Crassostrea</taxon>
    </lineage>
</organism>
<reference evidence="3" key="1">
    <citation type="submission" date="2025-08" db="UniProtKB">
        <authorList>
            <consortium name="RefSeq"/>
        </authorList>
    </citation>
    <scope>IDENTIFICATION</scope>
    <source>
        <tissue evidence="3">Whole sample</tissue>
    </source>
</reference>
<sequence>MDGKVWVCFVLFSIAGAKKNDREVILDINKLTAYVGETGLQIRCHVEGKTVVSPTWMIMEFAGFQSKSPMLYLFRKDQKDVIEWGEEFNVTQLQDHINVTGHLEGTKSFLQLDFNKVACGDGGRYTCSYGGLDKHGRLRKYSMSGDFIAQTIDGGPPKLTIDTKVVKIYDSLKVSPGEKIHLVCEGDVGKPRIPIFWLLDEVPKPQRLLGEKDGVRQGLQIIPDDNLCSFKSESHLYFEMKKSLMVVTCKIAFRTASIFLHP</sequence>
<proteinExistence type="predicted"/>
<dbReference type="Proteomes" id="UP000694844">
    <property type="component" value="Chromosome 2"/>
</dbReference>
<evidence type="ECO:0000313" key="2">
    <source>
        <dbReference type="Proteomes" id="UP000694844"/>
    </source>
</evidence>
<dbReference type="RefSeq" id="XP_022319573.1">
    <property type="nucleotide sequence ID" value="XM_022463865.1"/>
</dbReference>
<evidence type="ECO:0000313" key="3">
    <source>
        <dbReference type="RefSeq" id="XP_022319573.1"/>
    </source>
</evidence>
<dbReference type="GeneID" id="111122225"/>
<evidence type="ECO:0000259" key="1">
    <source>
        <dbReference type="PROSITE" id="PS50835"/>
    </source>
</evidence>
<name>A0A8B8CUU0_CRAVI</name>